<keyword evidence="2" id="KW-0812">Transmembrane</keyword>
<comment type="caution">
    <text evidence="3">The sequence shown here is derived from an EMBL/GenBank/DDBJ whole genome shotgun (WGS) entry which is preliminary data.</text>
</comment>
<proteinExistence type="predicted"/>
<gene>
    <name evidence="3" type="ORF">EYF80_059528</name>
</gene>
<keyword evidence="2" id="KW-0472">Membrane</keyword>
<accession>A0A4Z2ENJ6</accession>
<name>A0A4Z2ENJ6_9TELE</name>
<feature type="region of interest" description="Disordered" evidence="1">
    <location>
        <begin position="16"/>
        <end position="44"/>
    </location>
</feature>
<keyword evidence="4" id="KW-1185">Reference proteome</keyword>
<feature type="transmembrane region" description="Helical" evidence="2">
    <location>
        <begin position="82"/>
        <end position="102"/>
    </location>
</feature>
<sequence length="103" mass="11465">MTDTMWSSGPMTMTWAAAEPVSKDVEGGDQGGAGMRRRGRHHVVSCRRRRGNHGAVVPHVVLCEHAAARLHLLRGNNSTFTFVRVFSAPWPFIIFIIIIIIIM</sequence>
<dbReference type="Proteomes" id="UP000314294">
    <property type="component" value="Unassembled WGS sequence"/>
</dbReference>
<dbReference type="EMBL" id="SRLO01004623">
    <property type="protein sequence ID" value="TNN30319.1"/>
    <property type="molecule type" value="Genomic_DNA"/>
</dbReference>
<protein>
    <submittedName>
        <fullName evidence="3">Uncharacterized protein</fullName>
    </submittedName>
</protein>
<evidence type="ECO:0000256" key="2">
    <source>
        <dbReference type="SAM" id="Phobius"/>
    </source>
</evidence>
<keyword evidence="2" id="KW-1133">Transmembrane helix</keyword>
<feature type="compositionally biased region" description="Basic residues" evidence="1">
    <location>
        <begin position="35"/>
        <end position="44"/>
    </location>
</feature>
<dbReference type="AlphaFoldDB" id="A0A4Z2ENJ6"/>
<evidence type="ECO:0000313" key="3">
    <source>
        <dbReference type="EMBL" id="TNN30319.1"/>
    </source>
</evidence>
<evidence type="ECO:0000313" key="4">
    <source>
        <dbReference type="Proteomes" id="UP000314294"/>
    </source>
</evidence>
<organism evidence="3 4">
    <name type="scientific">Liparis tanakae</name>
    <name type="common">Tanaka's snailfish</name>
    <dbReference type="NCBI Taxonomy" id="230148"/>
    <lineage>
        <taxon>Eukaryota</taxon>
        <taxon>Metazoa</taxon>
        <taxon>Chordata</taxon>
        <taxon>Craniata</taxon>
        <taxon>Vertebrata</taxon>
        <taxon>Euteleostomi</taxon>
        <taxon>Actinopterygii</taxon>
        <taxon>Neopterygii</taxon>
        <taxon>Teleostei</taxon>
        <taxon>Neoteleostei</taxon>
        <taxon>Acanthomorphata</taxon>
        <taxon>Eupercaria</taxon>
        <taxon>Perciformes</taxon>
        <taxon>Cottioidei</taxon>
        <taxon>Cottales</taxon>
        <taxon>Liparidae</taxon>
        <taxon>Liparis</taxon>
    </lineage>
</organism>
<reference evidence="3 4" key="1">
    <citation type="submission" date="2019-03" db="EMBL/GenBank/DDBJ databases">
        <title>First draft genome of Liparis tanakae, snailfish: a comprehensive survey of snailfish specific genes.</title>
        <authorList>
            <person name="Kim W."/>
            <person name="Song I."/>
            <person name="Jeong J.-H."/>
            <person name="Kim D."/>
            <person name="Kim S."/>
            <person name="Ryu S."/>
            <person name="Song J.Y."/>
            <person name="Lee S.K."/>
        </authorList>
    </citation>
    <scope>NUCLEOTIDE SEQUENCE [LARGE SCALE GENOMIC DNA]</scope>
    <source>
        <tissue evidence="3">Muscle</tissue>
    </source>
</reference>
<evidence type="ECO:0000256" key="1">
    <source>
        <dbReference type="SAM" id="MobiDB-lite"/>
    </source>
</evidence>